<dbReference type="EMBL" id="CP011925">
    <property type="protein sequence ID" value="ATD09261.1"/>
    <property type="molecule type" value="Genomic_DNA"/>
</dbReference>
<gene>
    <name evidence="1" type="ORF">PPIS_b0027</name>
</gene>
<organism evidence="1 2">
    <name type="scientific">Pseudoalteromonas piscicida</name>
    <dbReference type="NCBI Taxonomy" id="43662"/>
    <lineage>
        <taxon>Bacteria</taxon>
        <taxon>Pseudomonadati</taxon>
        <taxon>Pseudomonadota</taxon>
        <taxon>Gammaproteobacteria</taxon>
        <taxon>Alteromonadales</taxon>
        <taxon>Pseudoalteromonadaceae</taxon>
        <taxon>Pseudoalteromonas</taxon>
    </lineage>
</organism>
<dbReference type="Proteomes" id="UP000016521">
    <property type="component" value="Chromosome II"/>
</dbReference>
<keyword evidence="2" id="KW-1185">Reference proteome</keyword>
<proteinExistence type="predicted"/>
<evidence type="ECO:0000313" key="1">
    <source>
        <dbReference type="EMBL" id="ATD09261.1"/>
    </source>
</evidence>
<sequence length="43" mass="4824">MFCANLSPLICLNYDCFLAKPNLIKLSHQNGKLSQIPAKSQIF</sequence>
<protein>
    <submittedName>
        <fullName evidence="1">Uncharacterized protein</fullName>
    </submittedName>
</protein>
<accession>A0ABN5CKI0</accession>
<name>A0ABN5CKI0_PSEO7</name>
<evidence type="ECO:0000313" key="2">
    <source>
        <dbReference type="Proteomes" id="UP000016521"/>
    </source>
</evidence>
<reference evidence="1 2" key="1">
    <citation type="submission" date="2015-06" db="EMBL/GenBank/DDBJ databases">
        <authorList>
            <person name="Xie B.-B."/>
            <person name="Rong J.-C."/>
            <person name="Qin Q.-L."/>
            <person name="Zhang Y.-Z."/>
        </authorList>
    </citation>
    <scope>NUCLEOTIDE SEQUENCE [LARGE SCALE GENOMIC DNA]</scope>
    <source>
        <strain evidence="1 2">JCM 20779</strain>
    </source>
</reference>